<dbReference type="Pfam" id="PF03162">
    <property type="entry name" value="Y_phosphatase2"/>
    <property type="match status" value="1"/>
</dbReference>
<evidence type="ECO:0000313" key="5">
    <source>
        <dbReference type="EMBL" id="KAF1981114.1"/>
    </source>
</evidence>
<dbReference type="Proteomes" id="UP000800041">
    <property type="component" value="Unassembled WGS sequence"/>
</dbReference>
<proteinExistence type="predicted"/>
<dbReference type="FunFam" id="3.90.190.10:FF:000035">
    <property type="entry name" value="Tyrosine phosphatase, putative"/>
    <property type="match status" value="1"/>
</dbReference>
<feature type="region of interest" description="Disordered" evidence="4">
    <location>
        <begin position="29"/>
        <end position="48"/>
    </location>
</feature>
<evidence type="ECO:0000256" key="4">
    <source>
        <dbReference type="SAM" id="MobiDB-lite"/>
    </source>
</evidence>
<gene>
    <name evidence="5" type="ORF">K402DRAFT_408670</name>
</gene>
<dbReference type="InterPro" id="IPR016130">
    <property type="entry name" value="Tyr_Pase_AS"/>
</dbReference>
<dbReference type="SUPFAM" id="SSF52799">
    <property type="entry name" value="(Phosphotyrosine protein) phosphatases II"/>
    <property type="match status" value="1"/>
</dbReference>
<evidence type="ECO:0000313" key="6">
    <source>
        <dbReference type="Proteomes" id="UP000800041"/>
    </source>
</evidence>
<keyword evidence="6" id="KW-1185">Reference proteome</keyword>
<dbReference type="GO" id="GO:0052840">
    <property type="term" value="F:inositol diphosphate tetrakisphosphate diphosphatase activity"/>
    <property type="evidence" value="ECO:0007669"/>
    <property type="project" value="TreeGrafter"/>
</dbReference>
<evidence type="ECO:0000256" key="1">
    <source>
        <dbReference type="ARBA" id="ARBA00004496"/>
    </source>
</evidence>
<reference evidence="5" key="1">
    <citation type="journal article" date="2020" name="Stud. Mycol.">
        <title>101 Dothideomycetes genomes: a test case for predicting lifestyles and emergence of pathogens.</title>
        <authorList>
            <person name="Haridas S."/>
            <person name="Albert R."/>
            <person name="Binder M."/>
            <person name="Bloem J."/>
            <person name="Labutti K."/>
            <person name="Salamov A."/>
            <person name="Andreopoulos B."/>
            <person name="Baker S."/>
            <person name="Barry K."/>
            <person name="Bills G."/>
            <person name="Bluhm B."/>
            <person name="Cannon C."/>
            <person name="Castanera R."/>
            <person name="Culley D."/>
            <person name="Daum C."/>
            <person name="Ezra D."/>
            <person name="Gonzalez J."/>
            <person name="Henrissat B."/>
            <person name="Kuo A."/>
            <person name="Liang C."/>
            <person name="Lipzen A."/>
            <person name="Lutzoni F."/>
            <person name="Magnuson J."/>
            <person name="Mondo S."/>
            <person name="Nolan M."/>
            <person name="Ohm R."/>
            <person name="Pangilinan J."/>
            <person name="Park H.-J."/>
            <person name="Ramirez L."/>
            <person name="Alfaro M."/>
            <person name="Sun H."/>
            <person name="Tritt A."/>
            <person name="Yoshinaga Y."/>
            <person name="Zwiers L.-H."/>
            <person name="Turgeon B."/>
            <person name="Goodwin S."/>
            <person name="Spatafora J."/>
            <person name="Crous P."/>
            <person name="Grigoriev I."/>
        </authorList>
    </citation>
    <scope>NUCLEOTIDE SEQUENCE</scope>
    <source>
        <strain evidence="5">CBS 113979</strain>
    </source>
</reference>
<dbReference type="PANTHER" id="PTHR31126">
    <property type="entry name" value="TYROSINE-PROTEIN PHOSPHATASE"/>
    <property type="match status" value="1"/>
</dbReference>
<dbReference type="PANTHER" id="PTHR31126:SF48">
    <property type="entry name" value="INOSITOL PHOSPHATASE SIW14"/>
    <property type="match status" value="1"/>
</dbReference>
<evidence type="ECO:0000256" key="3">
    <source>
        <dbReference type="ARBA" id="ARBA00022801"/>
    </source>
</evidence>
<organism evidence="5 6">
    <name type="scientific">Aulographum hederae CBS 113979</name>
    <dbReference type="NCBI Taxonomy" id="1176131"/>
    <lineage>
        <taxon>Eukaryota</taxon>
        <taxon>Fungi</taxon>
        <taxon>Dikarya</taxon>
        <taxon>Ascomycota</taxon>
        <taxon>Pezizomycotina</taxon>
        <taxon>Dothideomycetes</taxon>
        <taxon>Pleosporomycetidae</taxon>
        <taxon>Aulographales</taxon>
        <taxon>Aulographaceae</taxon>
    </lineage>
</organism>
<name>A0A6G1GJX2_9PEZI</name>
<dbReference type="PROSITE" id="PS00383">
    <property type="entry name" value="TYR_PHOSPHATASE_1"/>
    <property type="match status" value="1"/>
</dbReference>
<dbReference type="OrthoDB" id="6375174at2759"/>
<protein>
    <submittedName>
        <fullName evidence="5">Uncharacterized protein</fullName>
    </submittedName>
</protein>
<dbReference type="InterPro" id="IPR004861">
    <property type="entry name" value="Siw14-like"/>
</dbReference>
<dbReference type="InterPro" id="IPR029021">
    <property type="entry name" value="Prot-tyrosine_phosphatase-like"/>
</dbReference>
<keyword evidence="2" id="KW-0963">Cytoplasm</keyword>
<comment type="subcellular location">
    <subcellularLocation>
        <location evidence="1">Cytoplasm</location>
    </subcellularLocation>
</comment>
<dbReference type="GO" id="GO:0016791">
    <property type="term" value="F:phosphatase activity"/>
    <property type="evidence" value="ECO:0007669"/>
    <property type="project" value="TreeGrafter"/>
</dbReference>
<evidence type="ECO:0000256" key="2">
    <source>
        <dbReference type="ARBA" id="ARBA00022490"/>
    </source>
</evidence>
<keyword evidence="3" id="KW-0378">Hydrolase</keyword>
<dbReference type="Gene3D" id="3.90.190.10">
    <property type="entry name" value="Protein tyrosine phosphatase superfamily"/>
    <property type="match status" value="1"/>
</dbReference>
<sequence length="260" mass="28495">MEQIIIKATGSLDGTMQFQTYSNGMGKQQTLQESAGNSKNGVHRTTPSTPVKINKAVQKRTVITPGRLTSLIPPPNYGSVVNGAIYRSGFPAPENFSFLASLKLKTIITLVIPEEDVTDYAVFMDEQGIKNIQIPLPANKDIIKVDPASVMRVLGHVMDKASHPVLIHCNKGKHRTGCVVGCFRKCQGEAKSNIHAEYHNYADPKARALDKAFIDGFDERGILWMARMHGYAPVDSPRAASPALMLPSRSRPLSRSLSRV</sequence>
<accession>A0A6G1GJX2</accession>
<dbReference type="EMBL" id="ML977207">
    <property type="protein sequence ID" value="KAF1981114.1"/>
    <property type="molecule type" value="Genomic_DNA"/>
</dbReference>
<dbReference type="AlphaFoldDB" id="A0A6G1GJX2"/>
<dbReference type="GO" id="GO:0005737">
    <property type="term" value="C:cytoplasm"/>
    <property type="evidence" value="ECO:0007669"/>
    <property type="project" value="UniProtKB-SubCell"/>
</dbReference>